<dbReference type="InterPro" id="IPR028992">
    <property type="entry name" value="Hedgehog/Intein_dom"/>
</dbReference>
<organism evidence="2 3">
    <name type="scientific">Phaeobacter porticola</name>
    <dbReference type="NCBI Taxonomy" id="1844006"/>
    <lineage>
        <taxon>Bacteria</taxon>
        <taxon>Pseudomonadati</taxon>
        <taxon>Pseudomonadota</taxon>
        <taxon>Alphaproteobacteria</taxon>
        <taxon>Rhodobacterales</taxon>
        <taxon>Roseobacteraceae</taxon>
        <taxon>Phaeobacter</taxon>
    </lineage>
</organism>
<feature type="domain" description="Hedgehog/Intein (Hint)" evidence="1">
    <location>
        <begin position="2"/>
        <end position="147"/>
    </location>
</feature>
<proteinExistence type="predicted"/>
<name>A0A1L3I3V4_9RHOB</name>
<accession>A0A1L3I3V4</accession>
<protein>
    <submittedName>
        <fullName evidence="2">Hint domain protein</fullName>
    </submittedName>
</protein>
<dbReference type="EMBL" id="CP016364">
    <property type="protein sequence ID" value="APG46820.1"/>
    <property type="molecule type" value="Genomic_DNA"/>
</dbReference>
<sequence>MPCFASGTTIATPYGACAVEDLSVGDRVVTRDNGLQPIRWIGQRQLDRAALQAVAHLQPVLIAEGALGNGMPERDLLVSPNHRVLICNDKTGFYFEDREILVAAKHLTGLSGVDAVETTCIDYVHFTCDAHEVVSSGGAWIECFQPADQSQRGTDRGQRDEVLTLFPELAAQAPLPALAQLKRVGRKTEAQWFIH</sequence>
<dbReference type="Gene3D" id="2.170.16.10">
    <property type="entry name" value="Hedgehog/Intein (Hint) domain"/>
    <property type="match status" value="1"/>
</dbReference>
<evidence type="ECO:0000313" key="2">
    <source>
        <dbReference type="EMBL" id="APG46820.1"/>
    </source>
</evidence>
<dbReference type="RefSeq" id="WP_237028991.1">
    <property type="nucleotide sequence ID" value="NZ_CP016364.1"/>
</dbReference>
<dbReference type="KEGG" id="php:PhaeoP97_01399"/>
<gene>
    <name evidence="2" type="ORF">PhaeoP97_01399</name>
</gene>
<dbReference type="STRING" id="1844006.PhaeoP97_01399"/>
<evidence type="ECO:0000313" key="3">
    <source>
        <dbReference type="Proteomes" id="UP000183859"/>
    </source>
</evidence>
<dbReference type="AlphaFoldDB" id="A0A1L3I3V4"/>
<dbReference type="Proteomes" id="UP000183859">
    <property type="component" value="Chromosome"/>
</dbReference>
<dbReference type="InterPro" id="IPR036844">
    <property type="entry name" value="Hint_dom_sf"/>
</dbReference>
<reference evidence="3" key="1">
    <citation type="submission" date="2016-07" db="EMBL/GenBank/DDBJ databases">
        <title>Phaeobacter portensis sp. nov., a tropodithietic acid producing bacterium isolated from a German harbor.</title>
        <authorList>
            <person name="Freese H.M."/>
            <person name="Bunk B."/>
            <person name="Breider S."/>
            <person name="Brinkhoff T."/>
        </authorList>
    </citation>
    <scope>NUCLEOTIDE SEQUENCE [LARGE SCALE GENOMIC DNA]</scope>
    <source>
        <strain evidence="3">P97</strain>
    </source>
</reference>
<evidence type="ECO:0000259" key="1">
    <source>
        <dbReference type="Pfam" id="PF13403"/>
    </source>
</evidence>
<dbReference type="Pfam" id="PF13403">
    <property type="entry name" value="Hint_2"/>
    <property type="match status" value="1"/>
</dbReference>
<keyword evidence="3" id="KW-1185">Reference proteome</keyword>
<dbReference type="SUPFAM" id="SSF51294">
    <property type="entry name" value="Hedgehog/intein (Hint) domain"/>
    <property type="match status" value="1"/>
</dbReference>